<evidence type="ECO:0000256" key="3">
    <source>
        <dbReference type="ARBA" id="ARBA00022833"/>
    </source>
</evidence>
<dbReference type="InterPro" id="IPR001841">
    <property type="entry name" value="Znf_RING"/>
</dbReference>
<evidence type="ECO:0000256" key="4">
    <source>
        <dbReference type="ARBA" id="ARBA00023242"/>
    </source>
</evidence>
<dbReference type="Pfam" id="PF03366">
    <property type="entry name" value="YEATS"/>
    <property type="match status" value="1"/>
</dbReference>
<dbReference type="Proteomes" id="UP000309340">
    <property type="component" value="Unassembled WGS sequence"/>
</dbReference>
<feature type="domain" description="RING-type" evidence="8">
    <location>
        <begin position="38"/>
        <end position="100"/>
    </location>
</feature>
<dbReference type="GO" id="GO:0061630">
    <property type="term" value="F:ubiquitin protein ligase activity"/>
    <property type="evidence" value="ECO:0007669"/>
    <property type="project" value="TreeGrafter"/>
</dbReference>
<comment type="subcellular location">
    <subcellularLocation>
        <location evidence="6">Nucleus</location>
    </subcellularLocation>
</comment>
<dbReference type="OrthoDB" id="1630758at2759"/>
<keyword evidence="1" id="KW-0479">Metal-binding</keyword>
<dbReference type="PANTHER" id="PTHR15898">
    <property type="entry name" value="BIFUNCTIONAL APOPTOSIS REGULATOR"/>
    <property type="match status" value="1"/>
</dbReference>
<feature type="compositionally biased region" description="Polar residues" evidence="7">
    <location>
        <begin position="10"/>
        <end position="21"/>
    </location>
</feature>
<dbReference type="InterPro" id="IPR038704">
    <property type="entry name" value="YEAST_sf"/>
</dbReference>
<dbReference type="PROSITE" id="PS51037">
    <property type="entry name" value="YEATS"/>
    <property type="match status" value="1"/>
</dbReference>
<evidence type="ECO:0000259" key="8">
    <source>
        <dbReference type="PROSITE" id="PS50089"/>
    </source>
</evidence>
<dbReference type="EMBL" id="NAJQ01000233">
    <property type="protein sequence ID" value="TKA74242.1"/>
    <property type="molecule type" value="Genomic_DNA"/>
</dbReference>
<dbReference type="GO" id="GO:0008270">
    <property type="term" value="F:zinc ion binding"/>
    <property type="evidence" value="ECO:0007669"/>
    <property type="project" value="UniProtKB-KW"/>
</dbReference>
<keyword evidence="3" id="KW-0862">Zinc</keyword>
<dbReference type="AlphaFoldDB" id="A0A4U0XBY4"/>
<evidence type="ECO:0000313" key="10">
    <source>
        <dbReference type="EMBL" id="TKA74242.1"/>
    </source>
</evidence>
<dbReference type="GO" id="GO:0043161">
    <property type="term" value="P:proteasome-mediated ubiquitin-dependent protein catabolic process"/>
    <property type="evidence" value="ECO:0007669"/>
    <property type="project" value="TreeGrafter"/>
</dbReference>
<dbReference type="SMART" id="SM00184">
    <property type="entry name" value="RING"/>
    <property type="match status" value="1"/>
</dbReference>
<keyword evidence="2 5" id="KW-0863">Zinc-finger</keyword>
<gene>
    <name evidence="10" type="ORF">B0A55_05695</name>
</gene>
<keyword evidence="11" id="KW-1185">Reference proteome</keyword>
<dbReference type="InterPro" id="IPR027370">
    <property type="entry name" value="Znf-RING_euk"/>
</dbReference>
<proteinExistence type="predicted"/>
<dbReference type="PROSITE" id="PS00518">
    <property type="entry name" value="ZF_RING_1"/>
    <property type="match status" value="1"/>
</dbReference>
<dbReference type="STRING" id="329884.A0A4U0XBY4"/>
<evidence type="ECO:0000256" key="7">
    <source>
        <dbReference type="SAM" id="MobiDB-lite"/>
    </source>
</evidence>
<dbReference type="InterPro" id="IPR055129">
    <property type="entry name" value="YEATS_dom"/>
</dbReference>
<dbReference type="SUPFAM" id="SSF57850">
    <property type="entry name" value="RING/U-box"/>
    <property type="match status" value="1"/>
</dbReference>
<feature type="region of interest" description="Disordered" evidence="7">
    <location>
        <begin position="1"/>
        <end position="29"/>
    </location>
</feature>
<evidence type="ECO:0000259" key="9">
    <source>
        <dbReference type="PROSITE" id="PS51037"/>
    </source>
</evidence>
<dbReference type="InterPro" id="IPR013083">
    <property type="entry name" value="Znf_RING/FYVE/PHD"/>
</dbReference>
<protein>
    <submittedName>
        <fullName evidence="10">Uncharacterized protein</fullName>
    </submittedName>
</protein>
<name>A0A4U0XBY4_9PEZI</name>
<dbReference type="GO" id="GO:0005634">
    <property type="term" value="C:nucleus"/>
    <property type="evidence" value="ECO:0007669"/>
    <property type="project" value="UniProtKB-SubCell"/>
</dbReference>
<evidence type="ECO:0000256" key="5">
    <source>
        <dbReference type="PROSITE-ProRule" id="PRU00175"/>
    </source>
</evidence>
<organism evidence="10 11">
    <name type="scientific">Friedmanniomyces simplex</name>
    <dbReference type="NCBI Taxonomy" id="329884"/>
    <lineage>
        <taxon>Eukaryota</taxon>
        <taxon>Fungi</taxon>
        <taxon>Dikarya</taxon>
        <taxon>Ascomycota</taxon>
        <taxon>Pezizomycotina</taxon>
        <taxon>Dothideomycetes</taxon>
        <taxon>Dothideomycetidae</taxon>
        <taxon>Mycosphaerellales</taxon>
        <taxon>Teratosphaeriaceae</taxon>
        <taxon>Friedmanniomyces</taxon>
    </lineage>
</organism>
<dbReference type="PROSITE" id="PS50089">
    <property type="entry name" value="ZF_RING_2"/>
    <property type="match status" value="1"/>
</dbReference>
<dbReference type="Pfam" id="PF13445">
    <property type="entry name" value="zf-RING_UBOX"/>
    <property type="match status" value="1"/>
</dbReference>
<evidence type="ECO:0000256" key="6">
    <source>
        <dbReference type="PROSITE-ProRule" id="PRU00376"/>
    </source>
</evidence>
<dbReference type="InterPro" id="IPR017907">
    <property type="entry name" value="Znf_RING_CS"/>
</dbReference>
<keyword evidence="4 6" id="KW-0539">Nucleus</keyword>
<dbReference type="Gene3D" id="3.30.40.10">
    <property type="entry name" value="Zinc/RING finger domain, C3HC4 (zinc finger)"/>
    <property type="match status" value="1"/>
</dbReference>
<evidence type="ECO:0000256" key="1">
    <source>
        <dbReference type="ARBA" id="ARBA00022723"/>
    </source>
</evidence>
<sequence>MPSRKVRQAVPQQDSNGSSSGEGLDAGPSEEIDEDDLCPVCQLLLFVPVITGCRHVLCKSCMATWADVSLATSMRIVSVDEKPRDFDSATGLEAKCPLCRTQTSASLDAERSELLQSKYPRTYSERQAEETEGEAGGESIQTITLNIGNRHALVTPTDGSANMHDWTFFVKPSRTDIIEEVQILLHPTFRPSHIIRSRPPYEIRRLGWGYFTITAAVILRAGYSWVSSDAEPSLEGVQNGMLRLEWGLDFARFGGKGAMGRCRLKVRSDREWVETRDLEDEREVGRMVRQYQQDGRYEPPDEG</sequence>
<evidence type="ECO:0000313" key="11">
    <source>
        <dbReference type="Proteomes" id="UP000309340"/>
    </source>
</evidence>
<dbReference type="PANTHER" id="PTHR15898:SF13">
    <property type="entry name" value="BIFUNCTIONAL APOPTOSIS REGULATOR"/>
    <property type="match status" value="1"/>
</dbReference>
<accession>A0A4U0XBY4</accession>
<evidence type="ECO:0000256" key="2">
    <source>
        <dbReference type="ARBA" id="ARBA00022771"/>
    </source>
</evidence>
<reference evidence="10 11" key="1">
    <citation type="submission" date="2017-03" db="EMBL/GenBank/DDBJ databases">
        <title>Genomes of endolithic fungi from Antarctica.</title>
        <authorList>
            <person name="Coleine C."/>
            <person name="Masonjones S."/>
            <person name="Stajich J.E."/>
        </authorList>
    </citation>
    <scope>NUCLEOTIDE SEQUENCE [LARGE SCALE GENOMIC DNA]</scope>
    <source>
        <strain evidence="10 11">CCFEE 5184</strain>
    </source>
</reference>
<dbReference type="Gene3D" id="2.60.40.1970">
    <property type="entry name" value="YEATS domain"/>
    <property type="match status" value="1"/>
</dbReference>
<comment type="caution">
    <text evidence="10">The sequence shown here is derived from an EMBL/GenBank/DDBJ whole genome shotgun (WGS) entry which is preliminary data.</text>
</comment>
<feature type="domain" description="YEATS" evidence="9">
    <location>
        <begin position="135"/>
        <end position="303"/>
    </location>
</feature>